<evidence type="ECO:0000313" key="5">
    <source>
        <dbReference type="Proteomes" id="UP001139485"/>
    </source>
</evidence>
<comment type="caution">
    <text evidence="4">The sequence shown here is derived from an EMBL/GenBank/DDBJ whole genome shotgun (WGS) entry which is preliminary data.</text>
</comment>
<feature type="domain" description="Phospholipid/glycerol acyltransferase" evidence="3">
    <location>
        <begin position="45"/>
        <end position="164"/>
    </location>
</feature>
<keyword evidence="5" id="KW-1185">Reference proteome</keyword>
<dbReference type="InterPro" id="IPR002123">
    <property type="entry name" value="Plipid/glycerol_acylTrfase"/>
</dbReference>
<dbReference type="Proteomes" id="UP001139485">
    <property type="component" value="Unassembled WGS sequence"/>
</dbReference>
<gene>
    <name evidence="4" type="ORF">M8330_03320</name>
</gene>
<organism evidence="4 5">
    <name type="scientific">Nocardioides bruguierae</name>
    <dbReference type="NCBI Taxonomy" id="2945102"/>
    <lineage>
        <taxon>Bacteria</taxon>
        <taxon>Bacillati</taxon>
        <taxon>Actinomycetota</taxon>
        <taxon>Actinomycetes</taxon>
        <taxon>Propionibacteriales</taxon>
        <taxon>Nocardioidaceae</taxon>
        <taxon>Nocardioides</taxon>
    </lineage>
</organism>
<accession>A0A9X2ID35</accession>
<proteinExistence type="predicted"/>
<evidence type="ECO:0000313" key="4">
    <source>
        <dbReference type="EMBL" id="MCM0619326.1"/>
    </source>
</evidence>
<dbReference type="SUPFAM" id="SSF69593">
    <property type="entry name" value="Glycerol-3-phosphate (1)-acyltransferase"/>
    <property type="match status" value="1"/>
</dbReference>
<protein>
    <submittedName>
        <fullName evidence="4">1-acyl-sn-glycerol-3-phosphate acyltransferase</fullName>
    </submittedName>
</protein>
<dbReference type="GO" id="GO:0005886">
    <property type="term" value="C:plasma membrane"/>
    <property type="evidence" value="ECO:0007669"/>
    <property type="project" value="TreeGrafter"/>
</dbReference>
<name>A0A9X2ID35_9ACTN</name>
<dbReference type="GO" id="GO:0003841">
    <property type="term" value="F:1-acylglycerol-3-phosphate O-acyltransferase activity"/>
    <property type="evidence" value="ECO:0007669"/>
    <property type="project" value="TreeGrafter"/>
</dbReference>
<reference evidence="4" key="1">
    <citation type="submission" date="2022-05" db="EMBL/GenBank/DDBJ databases">
        <authorList>
            <person name="Tuo L."/>
        </authorList>
    </citation>
    <scope>NUCLEOTIDE SEQUENCE</scope>
    <source>
        <strain evidence="4">BSK12Z-4</strain>
    </source>
</reference>
<dbReference type="RefSeq" id="WP_250052885.1">
    <property type="nucleotide sequence ID" value="NZ_JAMJPH010000007.1"/>
</dbReference>
<dbReference type="PANTHER" id="PTHR10434">
    <property type="entry name" value="1-ACYL-SN-GLYCEROL-3-PHOSPHATE ACYLTRANSFERASE"/>
    <property type="match status" value="1"/>
</dbReference>
<evidence type="ECO:0000256" key="1">
    <source>
        <dbReference type="ARBA" id="ARBA00022679"/>
    </source>
</evidence>
<keyword evidence="1" id="KW-0808">Transferase</keyword>
<dbReference type="AlphaFoldDB" id="A0A9X2ID35"/>
<dbReference type="GO" id="GO:0006654">
    <property type="term" value="P:phosphatidic acid biosynthetic process"/>
    <property type="evidence" value="ECO:0007669"/>
    <property type="project" value="TreeGrafter"/>
</dbReference>
<evidence type="ECO:0000256" key="2">
    <source>
        <dbReference type="ARBA" id="ARBA00023315"/>
    </source>
</evidence>
<keyword evidence="2 4" id="KW-0012">Acyltransferase</keyword>
<dbReference type="EMBL" id="JAMOIL010000002">
    <property type="protein sequence ID" value="MCM0619326.1"/>
    <property type="molecule type" value="Genomic_DNA"/>
</dbReference>
<dbReference type="PANTHER" id="PTHR10434:SF11">
    <property type="entry name" value="1-ACYL-SN-GLYCEROL-3-PHOSPHATE ACYLTRANSFERASE"/>
    <property type="match status" value="1"/>
</dbReference>
<dbReference type="SMART" id="SM00563">
    <property type="entry name" value="PlsC"/>
    <property type="match status" value="1"/>
</dbReference>
<sequence>MNHERADEGHDRLYRSLHAVVPPLARGIWRPRVEGLENVPRSGPVVLASNHLSFVDSVVIPCVVPRKVVFLAKSDYFTGTGLSGGLSRAWFAGLGMLPVDRDDPRSALTSLDTALEVLARGEAFGLYPEGTRSRDGRLYRGRTGVAHLALTAGVPVVPVGLVGTEKIQPVGANLPRLARITVRFGTAIEPGDRFAGLPLGKARRLLTDEVMAAIGGLTGQEQAGVYNERPSTT</sequence>
<dbReference type="Pfam" id="PF01553">
    <property type="entry name" value="Acyltransferase"/>
    <property type="match status" value="1"/>
</dbReference>
<dbReference type="CDD" id="cd07989">
    <property type="entry name" value="LPLAT_AGPAT-like"/>
    <property type="match status" value="1"/>
</dbReference>
<evidence type="ECO:0000259" key="3">
    <source>
        <dbReference type="SMART" id="SM00563"/>
    </source>
</evidence>